<gene>
    <name evidence="2" type="ORF">SAMN04488002_1268</name>
</gene>
<dbReference type="EMBL" id="FOYO01000001">
    <property type="protein sequence ID" value="SFR40107.1"/>
    <property type="molecule type" value="Genomic_DNA"/>
</dbReference>
<evidence type="ECO:0000259" key="1">
    <source>
        <dbReference type="Pfam" id="PF00109"/>
    </source>
</evidence>
<organism evidence="2 3">
    <name type="scientific">Litoreibacter janthinus</name>
    <dbReference type="NCBI Taxonomy" id="670154"/>
    <lineage>
        <taxon>Bacteria</taxon>
        <taxon>Pseudomonadati</taxon>
        <taxon>Pseudomonadota</taxon>
        <taxon>Alphaproteobacteria</taxon>
        <taxon>Rhodobacterales</taxon>
        <taxon>Roseobacteraceae</taxon>
        <taxon>Litoreibacter</taxon>
    </lineage>
</organism>
<evidence type="ECO:0000313" key="3">
    <source>
        <dbReference type="Proteomes" id="UP000199658"/>
    </source>
</evidence>
<dbReference type="SUPFAM" id="SSF53901">
    <property type="entry name" value="Thiolase-like"/>
    <property type="match status" value="1"/>
</dbReference>
<dbReference type="Proteomes" id="UP000199658">
    <property type="component" value="Unassembled WGS sequence"/>
</dbReference>
<dbReference type="AlphaFoldDB" id="A0A1I6GDF3"/>
<evidence type="ECO:0000313" key="2">
    <source>
        <dbReference type="EMBL" id="SFR40107.1"/>
    </source>
</evidence>
<name>A0A1I6GDF3_9RHOB</name>
<protein>
    <submittedName>
        <fullName evidence="2">Beta-ketoacyl synthase, N-terminal domain</fullName>
    </submittedName>
</protein>
<dbReference type="STRING" id="670154.SAMN04488002_1268"/>
<dbReference type="OrthoDB" id="5455053at2"/>
<dbReference type="Pfam" id="PF00109">
    <property type="entry name" value="ketoacyl-synt"/>
    <property type="match status" value="1"/>
</dbReference>
<keyword evidence="3" id="KW-1185">Reference proteome</keyword>
<reference evidence="3" key="1">
    <citation type="submission" date="2016-10" db="EMBL/GenBank/DDBJ databases">
        <authorList>
            <person name="Varghese N."/>
            <person name="Submissions S."/>
        </authorList>
    </citation>
    <scope>NUCLEOTIDE SEQUENCE [LARGE SCALE GENOMIC DNA]</scope>
    <source>
        <strain evidence="3">DSM 26921</strain>
    </source>
</reference>
<accession>A0A1I6GDF3</accession>
<proteinExistence type="predicted"/>
<dbReference type="InterPro" id="IPR016039">
    <property type="entry name" value="Thiolase-like"/>
</dbReference>
<dbReference type="Gene3D" id="3.40.47.10">
    <property type="match status" value="1"/>
</dbReference>
<dbReference type="InterPro" id="IPR014030">
    <property type="entry name" value="Ketoacyl_synth_N"/>
</dbReference>
<feature type="domain" description="Beta-ketoacyl synthase-like N-terminal" evidence="1">
    <location>
        <begin position="65"/>
        <end position="190"/>
    </location>
</feature>
<dbReference type="GO" id="GO:0016746">
    <property type="term" value="F:acyltransferase activity"/>
    <property type="evidence" value="ECO:0007669"/>
    <property type="project" value="InterPro"/>
</dbReference>
<sequence length="328" mass="34984">MKDSVIVSAACADLAPGGPLPATRPSADATFGSFNVNFLDHSDFEAHRTAERGRHTRVSFRMGQMIEKLLKEAGLTKEEVSGPRTALISGSKYGCSQVFEIHRRLRKHGPRGIDAVRFAQATHNFPVSTCAIEYGLMGPCLAIVSTETAGMDALLCAHDWITDDRCDRAIVVGFEDFSSPTGEHVCAQAKDAPSGQSVSEAMVMVLLERQSCAKARGVSSEMPQITGMATTHVNAAATDAARVRAKLACPTATHEQISFLTTHRLGLCGEEGNDTDYLGAGGLLEIAHLLKSPNAGQRGQQHWQISAMSQGGNGVTAGIKVTQMEYAL</sequence>